<evidence type="ECO:0000313" key="2">
    <source>
        <dbReference type="Proteomes" id="UP000887577"/>
    </source>
</evidence>
<name>A0A914YL21_9BILA</name>
<reference evidence="3" key="1">
    <citation type="submission" date="2022-11" db="UniProtKB">
        <authorList>
            <consortium name="WormBaseParasite"/>
        </authorList>
    </citation>
    <scope>IDENTIFICATION</scope>
</reference>
<dbReference type="AlphaFoldDB" id="A0A914YL21"/>
<sequence length="117" mass="13218">MENLHKGTSRGDVITFMGGWGGVYGLCLVVILVLYIANFFSAQNSKWFTVFYLMEHISFLLVLLINVFVGTLSPISIYRKSENQRSGEYVLEETDVEISENIYATAPINSVLELQFP</sequence>
<dbReference type="WBParaSite" id="PSU_v2.g20048.t1">
    <property type="protein sequence ID" value="PSU_v2.g20048.t1"/>
    <property type="gene ID" value="PSU_v2.g20048"/>
</dbReference>
<organism evidence="2 3">
    <name type="scientific">Panagrolaimus superbus</name>
    <dbReference type="NCBI Taxonomy" id="310955"/>
    <lineage>
        <taxon>Eukaryota</taxon>
        <taxon>Metazoa</taxon>
        <taxon>Ecdysozoa</taxon>
        <taxon>Nematoda</taxon>
        <taxon>Chromadorea</taxon>
        <taxon>Rhabditida</taxon>
        <taxon>Tylenchina</taxon>
        <taxon>Panagrolaimomorpha</taxon>
        <taxon>Panagrolaimoidea</taxon>
        <taxon>Panagrolaimidae</taxon>
        <taxon>Panagrolaimus</taxon>
    </lineage>
</organism>
<evidence type="ECO:0000313" key="3">
    <source>
        <dbReference type="WBParaSite" id="PSU_v2.g20048.t1"/>
    </source>
</evidence>
<accession>A0A914YL21</accession>
<evidence type="ECO:0000256" key="1">
    <source>
        <dbReference type="SAM" id="Phobius"/>
    </source>
</evidence>
<protein>
    <submittedName>
        <fullName evidence="3">Uncharacterized protein</fullName>
    </submittedName>
</protein>
<keyword evidence="1" id="KW-0472">Membrane</keyword>
<dbReference type="Proteomes" id="UP000887577">
    <property type="component" value="Unplaced"/>
</dbReference>
<feature type="transmembrane region" description="Helical" evidence="1">
    <location>
        <begin position="57"/>
        <end position="78"/>
    </location>
</feature>
<keyword evidence="2" id="KW-1185">Reference proteome</keyword>
<feature type="transmembrane region" description="Helical" evidence="1">
    <location>
        <begin position="12"/>
        <end position="37"/>
    </location>
</feature>
<keyword evidence="1" id="KW-1133">Transmembrane helix</keyword>
<proteinExistence type="predicted"/>
<keyword evidence="1" id="KW-0812">Transmembrane</keyword>